<dbReference type="SUPFAM" id="SSF53850">
    <property type="entry name" value="Periplasmic binding protein-like II"/>
    <property type="match status" value="1"/>
</dbReference>
<reference evidence="2 3" key="1">
    <citation type="submission" date="2022-09" db="EMBL/GenBank/DDBJ databases">
        <authorList>
            <person name="Han X.L."/>
            <person name="Wang Q."/>
            <person name="Lu T."/>
        </authorList>
    </citation>
    <scope>NUCLEOTIDE SEQUENCE [LARGE SCALE GENOMIC DNA]</scope>
    <source>
        <strain evidence="2 3">WQ 127069</strain>
    </source>
</reference>
<dbReference type="PANTHER" id="PTHR43649:SF12">
    <property type="entry name" value="DIACETYLCHITOBIOSE BINDING PROTEIN DASA"/>
    <property type="match status" value="1"/>
</dbReference>
<feature type="signal peptide" evidence="1">
    <location>
        <begin position="1"/>
        <end position="25"/>
    </location>
</feature>
<accession>A0ABT2UCB1</accession>
<gene>
    <name evidence="2" type="ORF">OB236_09045</name>
</gene>
<name>A0ABT2UCB1_9BACL</name>
<protein>
    <submittedName>
        <fullName evidence="2">Extracellular solute-binding protein</fullName>
    </submittedName>
</protein>
<dbReference type="RefSeq" id="WP_262683663.1">
    <property type="nucleotide sequence ID" value="NZ_JAOQIO010000022.1"/>
</dbReference>
<dbReference type="PANTHER" id="PTHR43649">
    <property type="entry name" value="ARABINOSE-BINDING PROTEIN-RELATED"/>
    <property type="match status" value="1"/>
</dbReference>
<keyword evidence="1" id="KW-0732">Signal</keyword>
<evidence type="ECO:0000313" key="3">
    <source>
        <dbReference type="Proteomes" id="UP001652445"/>
    </source>
</evidence>
<dbReference type="Gene3D" id="3.40.190.10">
    <property type="entry name" value="Periplasmic binding protein-like II"/>
    <property type="match status" value="3"/>
</dbReference>
<comment type="caution">
    <text evidence="2">The sequence shown here is derived from an EMBL/GenBank/DDBJ whole genome shotgun (WGS) entry which is preliminary data.</text>
</comment>
<dbReference type="Proteomes" id="UP001652445">
    <property type="component" value="Unassembled WGS sequence"/>
</dbReference>
<evidence type="ECO:0000256" key="1">
    <source>
        <dbReference type="SAM" id="SignalP"/>
    </source>
</evidence>
<dbReference type="CDD" id="cd13580">
    <property type="entry name" value="PBP2_AlgQ_like_1"/>
    <property type="match status" value="1"/>
</dbReference>
<dbReference type="PROSITE" id="PS51257">
    <property type="entry name" value="PROKAR_LIPOPROTEIN"/>
    <property type="match status" value="1"/>
</dbReference>
<sequence length="565" mass="63419">MFMSHKNYVLTGTVLSMALAVAGCADGKSETTGAAAKVVNGKYDPAITISTARVLDPNVKFKPGETIEDNVHTRWMADKMGIQVKHTFVVNNDKDFNTKLRLLLAGSDPLPDVFQVSDPTLISELIQSGKVMAVDEAIAKYAPQNIKDLYAKYPDGFNMFKSSGKTYGIPMYESLTGGTIFWVRQDWLKKLNLPDPKTIDDMDKVFDAFTNQDPDGNGKKDTFGLALSMLDRVNGTRATVDWVFGAYGNNMPFQWTKDKDGNLMYGSIQPSVKQALSKIRDWMAKGYIDPEAGIKDKNKATESFVNGSAGLVAGEYHMYPNPLLDTTKNNPQAEFKPLYLPAGPTGNIGRVETPMVKRGILFNKDFKHIDAWFAYYQKMFEYQFFVKDSEFYLGNHEGYDYVMKDGKPVYQQFEQAGIPKDKWPLPDGKTPIEAKAYASLIGGTNLNRPYSYDEGILKFANDPKATPANPIEDSIKDRVPVHQLAGKIRVEQNKFDLANEFKGAPTKTMRTKLELLEKMEKETFTQIIYGKLPVEAFDKFVSDWKASGGDEITKEVNEWYKSLKK</sequence>
<dbReference type="InterPro" id="IPR050490">
    <property type="entry name" value="Bact_solute-bd_prot1"/>
</dbReference>
<organism evidence="2 3">
    <name type="scientific">Paenibacillus baimaensis</name>
    <dbReference type="NCBI Taxonomy" id="2982185"/>
    <lineage>
        <taxon>Bacteria</taxon>
        <taxon>Bacillati</taxon>
        <taxon>Bacillota</taxon>
        <taxon>Bacilli</taxon>
        <taxon>Bacillales</taxon>
        <taxon>Paenibacillaceae</taxon>
        <taxon>Paenibacillus</taxon>
    </lineage>
</organism>
<dbReference type="EMBL" id="JAOQIO010000022">
    <property type="protein sequence ID" value="MCU6792273.1"/>
    <property type="molecule type" value="Genomic_DNA"/>
</dbReference>
<proteinExistence type="predicted"/>
<feature type="chain" id="PRO_5046861341" evidence="1">
    <location>
        <begin position="26"/>
        <end position="565"/>
    </location>
</feature>
<evidence type="ECO:0000313" key="2">
    <source>
        <dbReference type="EMBL" id="MCU6792273.1"/>
    </source>
</evidence>
<keyword evidence="3" id="KW-1185">Reference proteome</keyword>